<evidence type="ECO:0000313" key="2">
    <source>
        <dbReference type="Proteomes" id="UP000664203"/>
    </source>
</evidence>
<evidence type="ECO:0008006" key="3">
    <source>
        <dbReference type="Google" id="ProtNLM"/>
    </source>
</evidence>
<dbReference type="EMBL" id="CAJPDR010000438">
    <property type="protein sequence ID" value="CAF9936280.1"/>
    <property type="molecule type" value="Genomic_DNA"/>
</dbReference>
<keyword evidence="2" id="KW-1185">Reference proteome</keyword>
<organism evidence="1 2">
    <name type="scientific">Alectoria fallacina</name>
    <dbReference type="NCBI Taxonomy" id="1903189"/>
    <lineage>
        <taxon>Eukaryota</taxon>
        <taxon>Fungi</taxon>
        <taxon>Dikarya</taxon>
        <taxon>Ascomycota</taxon>
        <taxon>Pezizomycotina</taxon>
        <taxon>Lecanoromycetes</taxon>
        <taxon>OSLEUM clade</taxon>
        <taxon>Lecanoromycetidae</taxon>
        <taxon>Lecanorales</taxon>
        <taxon>Lecanorineae</taxon>
        <taxon>Parmeliaceae</taxon>
        <taxon>Alectoria</taxon>
    </lineage>
</organism>
<gene>
    <name evidence="1" type="ORF">ALECFALPRED_006752</name>
</gene>
<protein>
    <recommendedName>
        <fullName evidence="3">F-box domain-containing protein</fullName>
    </recommendedName>
</protein>
<dbReference type="SUPFAM" id="SSF52047">
    <property type="entry name" value="RNI-like"/>
    <property type="match status" value="1"/>
</dbReference>
<evidence type="ECO:0000313" key="1">
    <source>
        <dbReference type="EMBL" id="CAF9936280.1"/>
    </source>
</evidence>
<comment type="caution">
    <text evidence="1">The sequence shown here is derived from an EMBL/GenBank/DDBJ whole genome shotgun (WGS) entry which is preliminary data.</text>
</comment>
<reference evidence="1" key="1">
    <citation type="submission" date="2021-03" db="EMBL/GenBank/DDBJ databases">
        <authorList>
            <person name="Tagirdzhanova G."/>
        </authorList>
    </citation>
    <scope>NUCLEOTIDE SEQUENCE</scope>
</reference>
<dbReference type="Proteomes" id="UP000664203">
    <property type="component" value="Unassembled WGS sequence"/>
</dbReference>
<dbReference type="AlphaFoldDB" id="A0A8H3IW95"/>
<sequence length="441" mass="50084">MTTLLSLANETLLQIVEETRPDSIHSFLRCCKRIWILGTEALEEHLQDLDRYEAPDFRLWTDKPELDFHPYSCLYQVLLKPRRALYVNRLFVLSLDFTLPETRKTAFTEEILIMIDNLCALCFKIVGCPYIQGDEVDKWVERIRHGDTNAVACLFLTLLPNIKKLSISDYSDQGYADLIYEVSKANQSPHRMIPGPLPLNNLHTIIINDTKSMPQPGGKLGIYEACMTLPSLRKLVGKHINCGFDRWPSGEESPLESNVTDIIFYESAINTESFARLFTKSKSLRHLAYGVARLPRIQGDYTAMGLKKCLEQHTAHTLTCLDLDFSPYASHEYSPFIGSLRQLQRLEHLRIRGNMFVDYSSGHEAPHRLVDLLPLLPVSIKTLTLVALTIDPSVTFTLNEIRKKREECLPNLTKLTWESVLPLGEGLMDACASVGIDLAYA</sequence>
<name>A0A8H3IW95_9LECA</name>
<dbReference type="OrthoDB" id="5421601at2759"/>
<accession>A0A8H3IW95</accession>
<proteinExistence type="predicted"/>